<keyword evidence="2" id="KW-0067">ATP-binding</keyword>
<dbReference type="PANTHER" id="PTHR23077">
    <property type="entry name" value="AAA-FAMILY ATPASE"/>
    <property type="match status" value="1"/>
</dbReference>
<dbReference type="SUPFAM" id="SSF52540">
    <property type="entry name" value="P-loop containing nucleoside triphosphate hydrolases"/>
    <property type="match status" value="2"/>
</dbReference>
<evidence type="ECO:0000256" key="2">
    <source>
        <dbReference type="ARBA" id="ARBA00022840"/>
    </source>
</evidence>
<sequence length="717" mass="79627">MKTGFDGKVRPHTQELPNQKHAAKAYISAKTFYSSGFAVDELCYVSSLDGRGQKHEAIAVLGDRHVQQNVVQLSHALKEAAGLDLEGAVHISPGPDAPRDAELVVFRDVTPQDTEFSTEPIDDKSRHHWEWALEGRLKISQYAFAGLVMKDLLVNGPKRTFKVESVNGLKHHVAKWTNTTKIRLIQEGEEDMNHAEKRMELSPLPCMAGQTTKIKRFFDGFGVEATRRSACCMSITGSKGTGKTMLLDRIANSNWGKVIRVAPSDKAAAISSYFDTAIKTERQTLILIDDFADLVNRGREPLLDALRDGFERLAAETQLHKRRPNVAVIVVCRDFHEDVPERLRSSRYFRTHITLPIPDAAGRKEIIRYLEPTFPQDCSEQYISELGDRTHAYTGADLWELVIHAERAMEERLEAINGELSWEDIKHALAEVPPTAMHDVTLKPPTVHWSDIGGYNDVKESLQTYIKRSTPGQVLNHKVPKGVMLYGPPGCSKTMTAQAMATESGFNFFAVKGGELLNMYVGETERSIRDLFRRAREASPSIIFFDEIDSLAGSRSGPGGATSGGGVQAVTTLLTEMDGFEELGDVFVLAATNRPDALDPALLRPGRFDVMIYVPLPDEKAREAIFSHKAKELHFKDIDAAALAKQSDGYSGAELAQICNGAFISHDYDGPEPNFMEGVERAIKNAPKGVTQQMLGHFEQWHNSRKNNGEGGMFHFK</sequence>
<feature type="domain" description="AAA+ ATPase" evidence="3">
    <location>
        <begin position="229"/>
        <end position="359"/>
    </location>
</feature>
<comment type="caution">
    <text evidence="4">The sequence shown here is derived from an EMBL/GenBank/DDBJ whole genome shotgun (WGS) entry which is preliminary data.</text>
</comment>
<gene>
    <name evidence="4" type="ORF">PGQ11_006563</name>
</gene>
<proteinExistence type="predicted"/>
<dbReference type="EMBL" id="JAPCWZ010000004">
    <property type="protein sequence ID" value="KAK8867985.1"/>
    <property type="molecule type" value="Genomic_DNA"/>
</dbReference>
<dbReference type="InterPro" id="IPR027417">
    <property type="entry name" value="P-loop_NTPase"/>
</dbReference>
<evidence type="ECO:0000259" key="3">
    <source>
        <dbReference type="SMART" id="SM00382"/>
    </source>
</evidence>
<name>A0ABR2IT65_9PEZI</name>
<evidence type="ECO:0000313" key="5">
    <source>
        <dbReference type="Proteomes" id="UP001390339"/>
    </source>
</evidence>
<evidence type="ECO:0000313" key="4">
    <source>
        <dbReference type="EMBL" id="KAK8867985.1"/>
    </source>
</evidence>
<dbReference type="PROSITE" id="PS00674">
    <property type="entry name" value="AAA"/>
    <property type="match status" value="1"/>
</dbReference>
<dbReference type="InterPro" id="IPR003593">
    <property type="entry name" value="AAA+_ATPase"/>
</dbReference>
<dbReference type="SMART" id="SM00382">
    <property type="entry name" value="AAA"/>
    <property type="match status" value="2"/>
</dbReference>
<dbReference type="InterPro" id="IPR050168">
    <property type="entry name" value="AAA_ATPase_domain"/>
</dbReference>
<dbReference type="Gene3D" id="3.40.50.300">
    <property type="entry name" value="P-loop containing nucleotide triphosphate hydrolases"/>
    <property type="match status" value="2"/>
</dbReference>
<organism evidence="4 5">
    <name type="scientific">Apiospora arundinis</name>
    <dbReference type="NCBI Taxonomy" id="335852"/>
    <lineage>
        <taxon>Eukaryota</taxon>
        <taxon>Fungi</taxon>
        <taxon>Dikarya</taxon>
        <taxon>Ascomycota</taxon>
        <taxon>Pezizomycotina</taxon>
        <taxon>Sordariomycetes</taxon>
        <taxon>Xylariomycetidae</taxon>
        <taxon>Amphisphaeriales</taxon>
        <taxon>Apiosporaceae</taxon>
        <taxon>Apiospora</taxon>
    </lineage>
</organism>
<keyword evidence="1" id="KW-0547">Nucleotide-binding</keyword>
<dbReference type="Proteomes" id="UP001390339">
    <property type="component" value="Unassembled WGS sequence"/>
</dbReference>
<reference evidence="4 5" key="1">
    <citation type="journal article" date="2024" name="IMA Fungus">
        <title>Apiospora arundinis, a panoply of carbohydrate-active enzymes and secondary metabolites.</title>
        <authorList>
            <person name="Sorensen T."/>
            <person name="Petersen C."/>
            <person name="Muurmann A.T."/>
            <person name="Christiansen J.V."/>
            <person name="Brundto M.L."/>
            <person name="Overgaard C.K."/>
            <person name="Boysen A.T."/>
            <person name="Wollenberg R.D."/>
            <person name="Larsen T.O."/>
            <person name="Sorensen J.L."/>
            <person name="Nielsen K.L."/>
            <person name="Sondergaard T.E."/>
        </authorList>
    </citation>
    <scope>NUCLEOTIDE SEQUENCE [LARGE SCALE GENOMIC DNA]</scope>
    <source>
        <strain evidence="4 5">AAU 773</strain>
    </source>
</reference>
<dbReference type="Gene3D" id="1.10.8.60">
    <property type="match status" value="2"/>
</dbReference>
<protein>
    <submittedName>
        <fullName evidence="4">AAA-domain-containing protein</fullName>
    </submittedName>
</protein>
<dbReference type="InterPro" id="IPR003959">
    <property type="entry name" value="ATPase_AAA_core"/>
</dbReference>
<evidence type="ECO:0000256" key="1">
    <source>
        <dbReference type="ARBA" id="ARBA00022741"/>
    </source>
</evidence>
<dbReference type="InterPro" id="IPR003960">
    <property type="entry name" value="ATPase_AAA_CS"/>
</dbReference>
<dbReference type="Pfam" id="PF00004">
    <property type="entry name" value="AAA"/>
    <property type="match status" value="2"/>
</dbReference>
<dbReference type="PANTHER" id="PTHR23077:SF27">
    <property type="entry name" value="ATPASE FAMILY GENE 2 PROTEIN HOMOLOG A"/>
    <property type="match status" value="1"/>
</dbReference>
<feature type="domain" description="AAA+ ATPase" evidence="3">
    <location>
        <begin position="479"/>
        <end position="618"/>
    </location>
</feature>
<keyword evidence="5" id="KW-1185">Reference proteome</keyword>
<accession>A0ABR2IT65</accession>